<sequence>MEQISAANMNSLRSPGTSLIVILVAVCLLSGFGDISHDKNYECAGKTDNGMVPYREFPSLHFEGRRLKISGSDIFSTYRYEICEASDSLVTFATQQEICHAGPASPIASSASKGSLNTASGLLEIIGAQGLRGEYQCKEVAKK</sequence>
<comment type="caution">
    <text evidence="1">The sequence shown here is derived from an EMBL/GenBank/DDBJ whole genome shotgun (WGS) entry which is preliminary data.</text>
</comment>
<dbReference type="EMBL" id="MLJW01000112">
    <property type="protein sequence ID" value="OIQ98948.1"/>
    <property type="molecule type" value="Genomic_DNA"/>
</dbReference>
<proteinExistence type="predicted"/>
<evidence type="ECO:0000313" key="1">
    <source>
        <dbReference type="EMBL" id="OIQ98948.1"/>
    </source>
</evidence>
<gene>
    <name evidence="1" type="ORF">GALL_190430</name>
</gene>
<accession>A0A1J5S3Y9</accession>
<protein>
    <submittedName>
        <fullName evidence="1">Uncharacterized protein</fullName>
    </submittedName>
</protein>
<organism evidence="1">
    <name type="scientific">mine drainage metagenome</name>
    <dbReference type="NCBI Taxonomy" id="410659"/>
    <lineage>
        <taxon>unclassified sequences</taxon>
        <taxon>metagenomes</taxon>
        <taxon>ecological metagenomes</taxon>
    </lineage>
</organism>
<name>A0A1J5S3Y9_9ZZZZ</name>
<dbReference type="AlphaFoldDB" id="A0A1J5S3Y9"/>
<reference evidence="1" key="1">
    <citation type="submission" date="2016-10" db="EMBL/GenBank/DDBJ databases">
        <title>Sequence of Gallionella enrichment culture.</title>
        <authorList>
            <person name="Poehlein A."/>
            <person name="Muehling M."/>
            <person name="Daniel R."/>
        </authorList>
    </citation>
    <scope>NUCLEOTIDE SEQUENCE</scope>
</reference>